<protein>
    <submittedName>
        <fullName evidence="7">Inorganic phosphate transporter 1-2</fullName>
    </submittedName>
</protein>
<reference evidence="7 8" key="1">
    <citation type="journal article" date="2017" name="Mol. Biol. Evol.">
        <title>The 4-celled Tetrabaena socialis nuclear genome reveals the essential components for genetic control of cell number at the origin of multicellularity in the volvocine lineage.</title>
        <authorList>
            <person name="Featherston J."/>
            <person name="Arakaki Y."/>
            <person name="Hanschen E.R."/>
            <person name="Ferris P.J."/>
            <person name="Michod R.E."/>
            <person name="Olson B.J.S.C."/>
            <person name="Nozaki H."/>
            <person name="Durand P.M."/>
        </authorList>
    </citation>
    <scope>NUCLEOTIDE SEQUENCE [LARGE SCALE GENOMIC DNA]</scope>
    <source>
        <strain evidence="7 8">NIES-571</strain>
    </source>
</reference>
<feature type="transmembrane region" description="Helical" evidence="5">
    <location>
        <begin position="346"/>
        <end position="368"/>
    </location>
</feature>
<feature type="transmembrane region" description="Helical" evidence="5">
    <location>
        <begin position="380"/>
        <end position="399"/>
    </location>
</feature>
<feature type="domain" description="Major facilitator superfamily (MFS) profile" evidence="6">
    <location>
        <begin position="49"/>
        <end position="494"/>
    </location>
</feature>
<accession>A0A2J8A0S1</accession>
<feature type="transmembrane region" description="Helical" evidence="5">
    <location>
        <begin position="58"/>
        <end position="80"/>
    </location>
</feature>
<feature type="transmembrane region" description="Helical" evidence="5">
    <location>
        <begin position="111"/>
        <end position="130"/>
    </location>
</feature>
<feature type="transmembrane region" description="Helical" evidence="5">
    <location>
        <begin position="1020"/>
        <end position="1043"/>
    </location>
</feature>
<dbReference type="Pfam" id="PF00083">
    <property type="entry name" value="Sugar_tr"/>
    <property type="match status" value="4"/>
</dbReference>
<feature type="transmembrane region" description="Helical" evidence="5">
    <location>
        <begin position="164"/>
        <end position="186"/>
    </location>
</feature>
<feature type="transmembrane region" description="Helical" evidence="5">
    <location>
        <begin position="957"/>
        <end position="976"/>
    </location>
</feature>
<proteinExistence type="predicted"/>
<feature type="transmembrane region" description="Helical" evidence="5">
    <location>
        <begin position="686"/>
        <end position="705"/>
    </location>
</feature>
<evidence type="ECO:0000313" key="8">
    <source>
        <dbReference type="Proteomes" id="UP000236333"/>
    </source>
</evidence>
<dbReference type="InterPro" id="IPR020846">
    <property type="entry name" value="MFS_dom"/>
</dbReference>
<dbReference type="EMBL" id="PGGS01000259">
    <property type="protein sequence ID" value="PNH06088.1"/>
    <property type="molecule type" value="Genomic_DNA"/>
</dbReference>
<dbReference type="GO" id="GO:0016020">
    <property type="term" value="C:membrane"/>
    <property type="evidence" value="ECO:0007669"/>
    <property type="project" value="UniProtKB-SubCell"/>
</dbReference>
<feature type="transmembrane region" description="Helical" evidence="5">
    <location>
        <begin position="739"/>
        <end position="761"/>
    </location>
</feature>
<comment type="caution">
    <text evidence="7">The sequence shown here is derived from an EMBL/GenBank/DDBJ whole genome shotgun (WGS) entry which is preliminary data.</text>
</comment>
<dbReference type="PROSITE" id="PS50850">
    <property type="entry name" value="MFS"/>
    <property type="match status" value="2"/>
</dbReference>
<dbReference type="SUPFAM" id="SSF103473">
    <property type="entry name" value="MFS general substrate transporter"/>
    <property type="match status" value="2"/>
</dbReference>
<feature type="domain" description="Major facilitator superfamily (MFS) profile" evidence="6">
    <location>
        <begin position="639"/>
        <end position="1071"/>
    </location>
</feature>
<dbReference type="PROSITE" id="PS00216">
    <property type="entry name" value="SUGAR_TRANSPORT_1"/>
    <property type="match status" value="2"/>
</dbReference>
<feature type="transmembrane region" description="Helical" evidence="5">
    <location>
        <begin position="988"/>
        <end position="1008"/>
    </location>
</feature>
<feature type="transmembrane region" description="Helical" evidence="5">
    <location>
        <begin position="137"/>
        <end position="158"/>
    </location>
</feature>
<evidence type="ECO:0000256" key="4">
    <source>
        <dbReference type="ARBA" id="ARBA00023136"/>
    </source>
</evidence>
<feature type="transmembrane region" description="Helical" evidence="5">
    <location>
        <begin position="712"/>
        <end position="733"/>
    </location>
</feature>
<feature type="transmembrane region" description="Helical" evidence="5">
    <location>
        <begin position="923"/>
        <end position="945"/>
    </location>
</feature>
<feature type="transmembrane region" description="Helical" evidence="5">
    <location>
        <begin position="782"/>
        <end position="806"/>
    </location>
</feature>
<organism evidence="7 8">
    <name type="scientific">Tetrabaena socialis</name>
    <dbReference type="NCBI Taxonomy" id="47790"/>
    <lineage>
        <taxon>Eukaryota</taxon>
        <taxon>Viridiplantae</taxon>
        <taxon>Chlorophyta</taxon>
        <taxon>core chlorophytes</taxon>
        <taxon>Chlorophyceae</taxon>
        <taxon>CS clade</taxon>
        <taxon>Chlamydomonadales</taxon>
        <taxon>Tetrabaenaceae</taxon>
        <taxon>Tetrabaena</taxon>
    </lineage>
</organism>
<gene>
    <name evidence="7" type="ORF">TSOC_007571</name>
</gene>
<feature type="transmembrane region" description="Helical" evidence="5">
    <location>
        <begin position="472"/>
        <end position="494"/>
    </location>
</feature>
<keyword evidence="2 5" id="KW-0812">Transmembrane</keyword>
<keyword evidence="3 5" id="KW-1133">Transmembrane helix</keyword>
<feature type="transmembrane region" description="Helical" evidence="5">
    <location>
        <begin position="411"/>
        <end position="431"/>
    </location>
</feature>
<dbReference type="GO" id="GO:0022857">
    <property type="term" value="F:transmembrane transporter activity"/>
    <property type="evidence" value="ECO:0007669"/>
    <property type="project" value="InterPro"/>
</dbReference>
<evidence type="ECO:0000256" key="3">
    <source>
        <dbReference type="ARBA" id="ARBA00022989"/>
    </source>
</evidence>
<keyword evidence="8" id="KW-1185">Reference proteome</keyword>
<dbReference type="InterPro" id="IPR005828">
    <property type="entry name" value="MFS_sugar_transport-like"/>
</dbReference>
<name>A0A2J8A0S1_9CHLO</name>
<comment type="subcellular location">
    <subcellularLocation>
        <location evidence="1">Membrane</location>
        <topology evidence="1">Multi-pass membrane protein</topology>
    </subcellularLocation>
</comment>
<dbReference type="InterPro" id="IPR036259">
    <property type="entry name" value="MFS_trans_sf"/>
</dbReference>
<feature type="transmembrane region" description="Helical" evidence="5">
    <location>
        <begin position="633"/>
        <end position="655"/>
    </location>
</feature>
<keyword evidence="4 5" id="KW-0472">Membrane</keyword>
<dbReference type="Gene3D" id="1.20.1250.20">
    <property type="entry name" value="MFS general substrate transporter like domains"/>
    <property type="match status" value="2"/>
</dbReference>
<dbReference type="InterPro" id="IPR005829">
    <property type="entry name" value="Sugar_transporter_CS"/>
</dbReference>
<evidence type="ECO:0000256" key="5">
    <source>
        <dbReference type="SAM" id="Phobius"/>
    </source>
</evidence>
<feature type="transmembrane region" description="Helical" evidence="5">
    <location>
        <begin position="1049"/>
        <end position="1071"/>
    </location>
</feature>
<feature type="non-terminal residue" evidence="7">
    <location>
        <position position="1"/>
    </location>
</feature>
<dbReference type="AlphaFoldDB" id="A0A2J8A0S1"/>
<evidence type="ECO:0000256" key="1">
    <source>
        <dbReference type="ARBA" id="ARBA00004141"/>
    </source>
</evidence>
<dbReference type="Proteomes" id="UP000236333">
    <property type="component" value="Unassembled WGS sequence"/>
</dbReference>
<evidence type="ECO:0000256" key="2">
    <source>
        <dbReference type="ARBA" id="ARBA00022692"/>
    </source>
</evidence>
<feature type="transmembrane region" description="Helical" evidence="5">
    <location>
        <begin position="207"/>
        <end position="231"/>
    </location>
</feature>
<feature type="transmembrane region" description="Helical" evidence="5">
    <location>
        <begin position="826"/>
        <end position="844"/>
    </location>
</feature>
<dbReference type="OrthoDB" id="433512at2759"/>
<evidence type="ECO:0000313" key="7">
    <source>
        <dbReference type="EMBL" id="PNH06088.1"/>
    </source>
</evidence>
<evidence type="ECO:0000259" key="6">
    <source>
        <dbReference type="PROSITE" id="PS50850"/>
    </source>
</evidence>
<sequence length="1139" mass="127011">GWHAAVVNKMANAKNADVLETGKSESDDDKVYQAEKSLCQLDDGTPEAPLHSNAIIRFFQFLGSFMIPGMGMFSEAYFVFAVGNLSALWKVEYANCWTKHLTCPVKLSDSITYTQVCGIIFGQIVLGFFADRIGRKWGSVLTAATMVVGGILIVVSNGPNDRSLWAMFTAVQFIFGIGVGGEYPVASTSANERAESSARLQKRRGETVVLTFSMQGVGNVVNTAVIIAIMAGYHQYGKPYSNHALEVTWRLSYAIGLIPLIGILIYRVFGLRESAVWTKKREALKAMGGSKGVQWRKLGLLVYYYWHRNLGTSMSWFVWDFAFYGNKLFQGTFIKIINPTASLIQVLQWTLLNSSVALVGYYFSAFTIDKPWMGRVKIQVMGFAWMFVLFLICAVHYNELRTPKYIHTFQFLYYFSSFWGQFGPNATTWLLPAELAPTEVRSMCHGFSAAVGKAGALVAGVVFNMVDNRAKFWISAFCGLAGMVLTVIVIPDITGLDLREGDRRWLAVLNGHHDHYHGEAVNPKYLSLFERMLGYGKLYRPETDGHQGPAKVEPAKVVDVAVAKVEGWHAAVVRKMANEKEPVVTANMFAAADAEAGKGYDPDDDKVYQAEKSLCQLDETPEAPLHSNAIIRFFQFLGSFMIPGMGMFSEAYFVFAVGNLSALWKVEYADCWTKHLSCPVKLSDSITYTQVCGIIFGQMVLGFFADRIGRKWGSVLTAATMVVGGILIVVSNGPNDRSLWAMFTAVQFIFGIGVGGEYPVASTSANERAESSARLQKRRGETVVLTFSMQGVGNVVNTAVIIAIMAGYHQYGKPYSKHALEVTWRLSYAIGLIPLIGILIYRVFGLRESAVWEKKREALKAMGGDKNTGVQWRKFGLLMYYYWHRNFGTAMSWFVWDFAFYGNKLFQGTFIKIINPTASLIQVLQWTLLNSSVALVGYYFSAFTVDKPWMGRVRIQVMGFAWMFVLFLICAVHYNELRTPKYIHTFQFLYYFSSFWGQFGPNATTWLLPAELAPTEVRSMCHGFSAAVGKAGALVAGVVFNLVDNRAKFWISAFCGLAGVVLTVLVIPDITGLDLREGDRRWLAVLNGHHDHYHGEAVNPKYLSLFERLLGYGKLYSPEAEVYLAPAKVVDDEVETKVE</sequence>
<dbReference type="PANTHER" id="PTHR24064">
    <property type="entry name" value="SOLUTE CARRIER FAMILY 22 MEMBER"/>
    <property type="match status" value="1"/>
</dbReference>
<feature type="transmembrane region" description="Helical" evidence="5">
    <location>
        <begin position="251"/>
        <end position="269"/>
    </location>
</feature>